<evidence type="ECO:0000313" key="4">
    <source>
        <dbReference type="Proteomes" id="UP000275078"/>
    </source>
</evidence>
<sequence length="665" mass="70768">MVANLLTLLPFALTLFAGTASAAPSPTRGTPPFFQPTPSWETREIPGADSDVWKLPYRATRQTVPDWTPSPASARRSRLFPMVYTSRPVKTRKPVLVKTAPTNWREVLIDPRLHKPAPTNWREFFTNGDWQVYGGVPYNVAAHPAEKPKVLSVPSVPSNEKRTVLQLMLAAPKDAVKWVVRNTPKEVWYGLLWMAVMKASHEYMAGPADTLDLAEVSELLVESQAGTGGNSVPNVGPEVLDILEVTGVPAGAEATGPISPAGAEAVGSIVPIDATVEAAAAAEVEAWSTVDVVPPVVEVEVVSAAAPVIPAPAPAPAAVDASPEVVKAVIVPTSDIGTVAASVRVKDAVTGVLTSGAKAVSDGVKAGVARLAAAGVRDLTVSAGKAVGAAVNDALQESQAEALKSAAAAPAVPVQVATLPAPSILMMSDYRADTAEAEFNDLSPHDSELMDDEEYAIWVQEEEERKQKEAKEQQERDQRRRQLLAAAKERKEKAAKEAAEKRRMEEEKAQEAERVRVQAEKEKTEKVAAHVAKMRAAAAGKASTQAVGGSQYAGGKRPLSEEFGERRFALQGNFLALLMFANTVVEEGLLCDEIEGWTERLRGICGMPVEKTASAPGGFGKTASQVDLTKENTASAARPAKRPMFPGFNLQRPTASRVSQGFGTQ</sequence>
<dbReference type="EMBL" id="ML119786">
    <property type="protein sequence ID" value="RPA74597.1"/>
    <property type="molecule type" value="Genomic_DNA"/>
</dbReference>
<protein>
    <submittedName>
        <fullName evidence="3">Uncharacterized protein</fullName>
    </submittedName>
</protein>
<dbReference type="Proteomes" id="UP000275078">
    <property type="component" value="Unassembled WGS sequence"/>
</dbReference>
<feature type="chain" id="PRO_5018238991" evidence="2">
    <location>
        <begin position="23"/>
        <end position="665"/>
    </location>
</feature>
<feature type="compositionally biased region" description="Polar residues" evidence="1">
    <location>
        <begin position="651"/>
        <end position="665"/>
    </location>
</feature>
<name>A0A3N4HMW0_ASCIM</name>
<accession>A0A3N4HMW0</accession>
<organism evidence="3 4">
    <name type="scientific">Ascobolus immersus RN42</name>
    <dbReference type="NCBI Taxonomy" id="1160509"/>
    <lineage>
        <taxon>Eukaryota</taxon>
        <taxon>Fungi</taxon>
        <taxon>Dikarya</taxon>
        <taxon>Ascomycota</taxon>
        <taxon>Pezizomycotina</taxon>
        <taxon>Pezizomycetes</taxon>
        <taxon>Pezizales</taxon>
        <taxon>Ascobolaceae</taxon>
        <taxon>Ascobolus</taxon>
    </lineage>
</organism>
<feature type="region of interest" description="Disordered" evidence="1">
    <location>
        <begin position="487"/>
        <end position="518"/>
    </location>
</feature>
<reference evidence="3 4" key="1">
    <citation type="journal article" date="2018" name="Nat. Ecol. Evol.">
        <title>Pezizomycetes genomes reveal the molecular basis of ectomycorrhizal truffle lifestyle.</title>
        <authorList>
            <person name="Murat C."/>
            <person name="Payen T."/>
            <person name="Noel B."/>
            <person name="Kuo A."/>
            <person name="Morin E."/>
            <person name="Chen J."/>
            <person name="Kohler A."/>
            <person name="Krizsan K."/>
            <person name="Balestrini R."/>
            <person name="Da Silva C."/>
            <person name="Montanini B."/>
            <person name="Hainaut M."/>
            <person name="Levati E."/>
            <person name="Barry K.W."/>
            <person name="Belfiori B."/>
            <person name="Cichocki N."/>
            <person name="Clum A."/>
            <person name="Dockter R.B."/>
            <person name="Fauchery L."/>
            <person name="Guy J."/>
            <person name="Iotti M."/>
            <person name="Le Tacon F."/>
            <person name="Lindquist E.A."/>
            <person name="Lipzen A."/>
            <person name="Malagnac F."/>
            <person name="Mello A."/>
            <person name="Molinier V."/>
            <person name="Miyauchi S."/>
            <person name="Poulain J."/>
            <person name="Riccioni C."/>
            <person name="Rubini A."/>
            <person name="Sitrit Y."/>
            <person name="Splivallo R."/>
            <person name="Traeger S."/>
            <person name="Wang M."/>
            <person name="Zifcakova L."/>
            <person name="Wipf D."/>
            <person name="Zambonelli A."/>
            <person name="Paolocci F."/>
            <person name="Nowrousian M."/>
            <person name="Ottonello S."/>
            <person name="Baldrian P."/>
            <person name="Spatafora J.W."/>
            <person name="Henrissat B."/>
            <person name="Nagy L.G."/>
            <person name="Aury J.M."/>
            <person name="Wincker P."/>
            <person name="Grigoriev I.V."/>
            <person name="Bonfante P."/>
            <person name="Martin F.M."/>
        </authorList>
    </citation>
    <scope>NUCLEOTIDE SEQUENCE [LARGE SCALE GENOMIC DNA]</scope>
    <source>
        <strain evidence="3 4">RN42</strain>
    </source>
</reference>
<gene>
    <name evidence="3" type="ORF">BJ508DRAFT_332939</name>
</gene>
<evidence type="ECO:0000256" key="2">
    <source>
        <dbReference type="SAM" id="SignalP"/>
    </source>
</evidence>
<proteinExistence type="predicted"/>
<feature type="signal peptide" evidence="2">
    <location>
        <begin position="1"/>
        <end position="22"/>
    </location>
</feature>
<evidence type="ECO:0000313" key="3">
    <source>
        <dbReference type="EMBL" id="RPA74597.1"/>
    </source>
</evidence>
<dbReference type="AlphaFoldDB" id="A0A3N4HMW0"/>
<feature type="region of interest" description="Disordered" evidence="1">
    <location>
        <begin position="631"/>
        <end position="665"/>
    </location>
</feature>
<keyword evidence="4" id="KW-1185">Reference proteome</keyword>
<keyword evidence="2" id="KW-0732">Signal</keyword>
<evidence type="ECO:0000256" key="1">
    <source>
        <dbReference type="SAM" id="MobiDB-lite"/>
    </source>
</evidence>
<feature type="region of interest" description="Disordered" evidence="1">
    <location>
        <begin position="22"/>
        <end position="41"/>
    </location>
</feature>